<feature type="region of interest" description="Disordered" evidence="1">
    <location>
        <begin position="395"/>
        <end position="429"/>
    </location>
</feature>
<feature type="compositionally biased region" description="Low complexity" evidence="1">
    <location>
        <begin position="301"/>
        <end position="310"/>
    </location>
</feature>
<feature type="region of interest" description="Disordered" evidence="1">
    <location>
        <begin position="769"/>
        <end position="794"/>
    </location>
</feature>
<protein>
    <recommendedName>
        <fullName evidence="2">Something about silencing protein 4 domain-containing protein</fullName>
    </recommendedName>
</protein>
<feature type="region of interest" description="Disordered" evidence="1">
    <location>
        <begin position="1"/>
        <end position="52"/>
    </location>
</feature>
<feature type="compositionally biased region" description="Low complexity" evidence="1">
    <location>
        <begin position="339"/>
        <end position="355"/>
    </location>
</feature>
<dbReference type="Pfam" id="PF15460">
    <property type="entry name" value="SAS4"/>
    <property type="match status" value="1"/>
</dbReference>
<feature type="region of interest" description="Disordered" evidence="1">
    <location>
        <begin position="676"/>
        <end position="715"/>
    </location>
</feature>
<feature type="region of interest" description="Disordered" evidence="1">
    <location>
        <begin position="337"/>
        <end position="383"/>
    </location>
</feature>
<proteinExistence type="predicted"/>
<gene>
    <name evidence="3" type="ORF">Cpir12675_004171</name>
</gene>
<evidence type="ECO:0000256" key="1">
    <source>
        <dbReference type="SAM" id="MobiDB-lite"/>
    </source>
</evidence>
<keyword evidence="4" id="KW-1185">Reference proteome</keyword>
<feature type="region of interest" description="Disordered" evidence="1">
    <location>
        <begin position="600"/>
        <end position="648"/>
    </location>
</feature>
<feature type="compositionally biased region" description="Low complexity" evidence="1">
    <location>
        <begin position="75"/>
        <end position="89"/>
    </location>
</feature>
<feature type="region of interest" description="Disordered" evidence="1">
    <location>
        <begin position="165"/>
        <end position="188"/>
    </location>
</feature>
<dbReference type="Proteomes" id="UP001583280">
    <property type="component" value="Unassembled WGS sequence"/>
</dbReference>
<name>A0ABR3YYR1_9PEZI</name>
<dbReference type="InterPro" id="IPR029184">
    <property type="entry name" value="Sas4_dom"/>
</dbReference>
<accession>A0ABR3YYR1</accession>
<dbReference type="InterPro" id="IPR038988">
    <property type="entry name" value="Sas4"/>
</dbReference>
<feature type="compositionally biased region" description="Polar residues" evidence="1">
    <location>
        <begin position="218"/>
        <end position="245"/>
    </location>
</feature>
<dbReference type="PANTHER" id="PTHR38422">
    <property type="entry name" value="SOMETHING ABOUT SILENCING PROTEIN 4"/>
    <property type="match status" value="1"/>
</dbReference>
<feature type="compositionally biased region" description="Low complexity" evidence="1">
    <location>
        <begin position="408"/>
        <end position="421"/>
    </location>
</feature>
<organism evidence="3 4">
    <name type="scientific">Ceratocystis pirilliformis</name>
    <dbReference type="NCBI Taxonomy" id="259994"/>
    <lineage>
        <taxon>Eukaryota</taxon>
        <taxon>Fungi</taxon>
        <taxon>Dikarya</taxon>
        <taxon>Ascomycota</taxon>
        <taxon>Pezizomycotina</taxon>
        <taxon>Sordariomycetes</taxon>
        <taxon>Hypocreomycetidae</taxon>
        <taxon>Microascales</taxon>
        <taxon>Ceratocystidaceae</taxon>
        <taxon>Ceratocystis</taxon>
    </lineage>
</organism>
<feature type="domain" description="Something about silencing protein 4" evidence="2">
    <location>
        <begin position="508"/>
        <end position="603"/>
    </location>
</feature>
<evidence type="ECO:0000259" key="2">
    <source>
        <dbReference type="Pfam" id="PF15460"/>
    </source>
</evidence>
<feature type="compositionally biased region" description="Basic residues" evidence="1">
    <location>
        <begin position="90"/>
        <end position="99"/>
    </location>
</feature>
<feature type="region of interest" description="Disordered" evidence="1">
    <location>
        <begin position="70"/>
        <end position="146"/>
    </location>
</feature>
<feature type="region of interest" description="Disordered" evidence="1">
    <location>
        <begin position="285"/>
        <end position="310"/>
    </location>
</feature>
<feature type="compositionally biased region" description="Low complexity" evidence="1">
    <location>
        <begin position="30"/>
        <end position="41"/>
    </location>
</feature>
<feature type="compositionally biased region" description="Low complexity" evidence="1">
    <location>
        <begin position="109"/>
        <end position="130"/>
    </location>
</feature>
<evidence type="ECO:0000313" key="4">
    <source>
        <dbReference type="Proteomes" id="UP001583280"/>
    </source>
</evidence>
<comment type="caution">
    <text evidence="3">The sequence shown here is derived from an EMBL/GenBank/DDBJ whole genome shotgun (WGS) entry which is preliminary data.</text>
</comment>
<feature type="region of interest" description="Disordered" evidence="1">
    <location>
        <begin position="218"/>
        <end position="268"/>
    </location>
</feature>
<evidence type="ECO:0000313" key="3">
    <source>
        <dbReference type="EMBL" id="KAL1893388.1"/>
    </source>
</evidence>
<dbReference type="PANTHER" id="PTHR38422:SF1">
    <property type="entry name" value="SOMETHING ABOUT SILENCING PROTEIN 4"/>
    <property type="match status" value="1"/>
</dbReference>
<reference evidence="3 4" key="1">
    <citation type="journal article" date="2024" name="IMA Fungus">
        <title>IMA Genome - F19 : A genome assembly and annotation guide to empower mycologists, including annotated draft genome sequences of Ceratocystis pirilliformis, Diaporthe australafricana, Fusarium ophioides, Paecilomyces lecythidis, and Sporothrix stenoceras.</title>
        <authorList>
            <person name="Aylward J."/>
            <person name="Wilson A.M."/>
            <person name="Visagie C.M."/>
            <person name="Spraker J."/>
            <person name="Barnes I."/>
            <person name="Buitendag C."/>
            <person name="Ceriani C."/>
            <person name="Del Mar Angel L."/>
            <person name="du Plessis D."/>
            <person name="Fuchs T."/>
            <person name="Gasser K."/>
            <person name="Kramer D."/>
            <person name="Li W."/>
            <person name="Munsamy K."/>
            <person name="Piso A."/>
            <person name="Price J.L."/>
            <person name="Sonnekus B."/>
            <person name="Thomas C."/>
            <person name="van der Nest A."/>
            <person name="van Dijk A."/>
            <person name="van Heerden A."/>
            <person name="van Vuuren N."/>
            <person name="Yilmaz N."/>
            <person name="Duong T.A."/>
            <person name="van der Merwe N.A."/>
            <person name="Wingfield M.J."/>
            <person name="Wingfield B.D."/>
        </authorList>
    </citation>
    <scope>NUCLEOTIDE SEQUENCE [LARGE SCALE GENOMIC DNA]</scope>
    <source>
        <strain evidence="3 4">CMW 12675</strain>
    </source>
</reference>
<dbReference type="EMBL" id="JAWDJO010000112">
    <property type="protein sequence ID" value="KAL1893388.1"/>
    <property type="molecule type" value="Genomic_DNA"/>
</dbReference>
<feature type="compositionally biased region" description="Basic and acidic residues" evidence="1">
    <location>
        <begin position="600"/>
        <end position="614"/>
    </location>
</feature>
<sequence>MATTTSRSRRPDTLHAPDACSRPSSSYRPATNTTSTANTAALKPRSSSSGVNLDIRRAFAVAAAAAHVKAHSRVQQGQQQQQQQQQQQYQKHHHHHHHQTTPITGIANVTTTPRSTAPSSQSSPKSTTKPPVAPTGALGRPHQRKRSVDLDALIAPHKKQRLLSATALPRCQSQKNSPFKTPKSLKKQTQLSFKQSLLQLPLQSQQIPTKFSTQILSPAQDTDSAAESSAKLSSIVSPLTPNTAHAHTYTPAPRPQLLTPPESTDTVDQSKAALYSLDITTPCKKASAKPLPTTTQLPHTSASRSASPSSFSEAAAIVATRASKLAGGDVVARVKDRATSTASSASTGTETTPTSLPSRSGRKEHVVQAKAADALHSGNNGRLNTAVSAKTAGKLLSANKKPRKDTSPTESASVSSESQETGGRKLRSQEVTGFKSELALYFPEYDVVIGNVQKEENALDVSTPILISGRVQNTVPAVKMFTDAAFTNVYDVQRLDLSSLNLGEVEEDSLPDIIYEPCHRKAERQEKSVRNTERCRAQHERDQVVRILDSLQGPDWLKMLGVTSVSDSRRKSFEPARHHFIKACEAVLEKFRQWSAEEKRRKAEKERAPSHHAVEFPALIGDRSSGHSSGESSVPPFVMSSHEDDGDGKSIAVVSVTSSNQDAVIEEQLYEETIAAEKSRRSRKRRGPGNASTDDETSLRKRQASPFLPTPPPAQAKEMTSFFAKRHERDAAVHRHRRGGRNILAFGQPLPDMVVQEFELPQALIDETSKTHNGLKSRRSWGKRDEQACPGNVL</sequence>